<dbReference type="PROSITE" id="PS51910">
    <property type="entry name" value="GH18_2"/>
    <property type="match status" value="1"/>
</dbReference>
<name>A0A8K0E3A4_9ROSA</name>
<protein>
    <recommendedName>
        <fullName evidence="2">GH18 domain-containing protein</fullName>
    </recommendedName>
</protein>
<organism evidence="3 5">
    <name type="scientific">Rhamnella rubrinervis</name>
    <dbReference type="NCBI Taxonomy" id="2594499"/>
    <lineage>
        <taxon>Eukaryota</taxon>
        <taxon>Viridiplantae</taxon>
        <taxon>Streptophyta</taxon>
        <taxon>Embryophyta</taxon>
        <taxon>Tracheophyta</taxon>
        <taxon>Spermatophyta</taxon>
        <taxon>Magnoliopsida</taxon>
        <taxon>eudicotyledons</taxon>
        <taxon>Gunneridae</taxon>
        <taxon>Pentapetalae</taxon>
        <taxon>rosids</taxon>
        <taxon>fabids</taxon>
        <taxon>Rosales</taxon>
        <taxon>Rhamnaceae</taxon>
        <taxon>rhamnoid group</taxon>
        <taxon>Rhamneae</taxon>
        <taxon>Rhamnella</taxon>
    </lineage>
</organism>
<evidence type="ECO:0000313" key="5">
    <source>
        <dbReference type="Proteomes" id="UP000796880"/>
    </source>
</evidence>
<dbReference type="InterPro" id="IPR017853">
    <property type="entry name" value="GH"/>
</dbReference>
<dbReference type="EMBL" id="VOIH02000008">
    <property type="protein sequence ID" value="KAF3439928.1"/>
    <property type="molecule type" value="Genomic_DNA"/>
</dbReference>
<dbReference type="OrthoDB" id="6020543at2759"/>
<evidence type="ECO:0000313" key="3">
    <source>
        <dbReference type="EMBL" id="KAF3439928.1"/>
    </source>
</evidence>
<feature type="signal peptide" evidence="1">
    <location>
        <begin position="1"/>
        <end position="24"/>
    </location>
</feature>
<dbReference type="Gene3D" id="3.20.20.80">
    <property type="entry name" value="Glycosidases"/>
    <property type="match status" value="2"/>
</dbReference>
<sequence>MASKISQILFGLLGLLALVSVSDAGLLVVYWGQGDNEGSLTETCATRKYDIVNIGFLSTFGNGQRPQINLASHCDPASNGCQRRSTHYEAIARRLSEHGQSSGRKVYLTAAPQCPFPDKYLNGALTTGLFDYIWVQFYNNYCQFSTNPNGFKSSWGQWNNVPAKKIFVGLPASRAAAGSGFVPSQVLISQLLPFVKNSAKYGGVMLWDRNNDIKSGYSSEIKGNV</sequence>
<accession>A0A8K0E3A4</accession>
<dbReference type="SUPFAM" id="SSF51445">
    <property type="entry name" value="(Trans)glycosidases"/>
    <property type="match status" value="1"/>
</dbReference>
<comment type="caution">
    <text evidence="3">The sequence shown here is derived from an EMBL/GenBank/DDBJ whole genome shotgun (WGS) entry which is preliminary data.</text>
</comment>
<keyword evidence="5" id="KW-1185">Reference proteome</keyword>
<reference evidence="3" key="1">
    <citation type="submission" date="2020-03" db="EMBL/GenBank/DDBJ databases">
        <title>A high-quality chromosome-level genome assembly of a woody plant with both climbing and erect habits, Rhamnella rubrinervis.</title>
        <authorList>
            <person name="Lu Z."/>
            <person name="Yang Y."/>
            <person name="Zhu X."/>
            <person name="Sun Y."/>
        </authorList>
    </citation>
    <scope>NUCLEOTIDE SEQUENCE</scope>
    <source>
        <strain evidence="3">BYM</strain>
        <tissue evidence="3">Leaf</tissue>
    </source>
</reference>
<dbReference type="InterPro" id="IPR001223">
    <property type="entry name" value="Glyco_hydro18_cat"/>
</dbReference>
<evidence type="ECO:0000259" key="2">
    <source>
        <dbReference type="PROSITE" id="PS51910"/>
    </source>
</evidence>
<dbReference type="EMBL" id="VOIH02000001">
    <property type="protein sequence ID" value="KAF3456542.1"/>
    <property type="molecule type" value="Genomic_DNA"/>
</dbReference>
<evidence type="ECO:0000313" key="4">
    <source>
        <dbReference type="EMBL" id="KAF3456542.1"/>
    </source>
</evidence>
<dbReference type="GO" id="GO:0008843">
    <property type="term" value="F:endochitinase activity"/>
    <property type="evidence" value="ECO:0007669"/>
    <property type="project" value="UniProtKB-EC"/>
</dbReference>
<dbReference type="InterPro" id="IPR050542">
    <property type="entry name" value="Glycosyl_Hydrlase18_Chitinase"/>
</dbReference>
<dbReference type="Proteomes" id="UP000796880">
    <property type="component" value="Unassembled WGS sequence"/>
</dbReference>
<gene>
    <name evidence="4" type="ORF">FNV43_RR01195</name>
    <name evidence="3" type="ORF">FNV43_RR18206</name>
</gene>
<dbReference type="GO" id="GO:0005576">
    <property type="term" value="C:extracellular region"/>
    <property type="evidence" value="ECO:0007669"/>
    <property type="project" value="TreeGrafter"/>
</dbReference>
<dbReference type="GO" id="GO:0006032">
    <property type="term" value="P:chitin catabolic process"/>
    <property type="evidence" value="ECO:0007669"/>
    <property type="project" value="UniProtKB-KW"/>
</dbReference>
<proteinExistence type="predicted"/>
<evidence type="ECO:0000256" key="1">
    <source>
        <dbReference type="SAM" id="SignalP"/>
    </source>
</evidence>
<dbReference type="PANTHER" id="PTHR45708:SF67">
    <property type="entry name" value="CHITINASE"/>
    <property type="match status" value="1"/>
</dbReference>
<dbReference type="AlphaFoldDB" id="A0A8K0E3A4"/>
<feature type="chain" id="PRO_5035645269" description="GH18 domain-containing protein" evidence="1">
    <location>
        <begin position="25"/>
        <end position="225"/>
    </location>
</feature>
<keyword evidence="1" id="KW-0732">Signal</keyword>
<dbReference type="PANTHER" id="PTHR45708">
    <property type="entry name" value="ENDOCHITINASE"/>
    <property type="match status" value="1"/>
</dbReference>
<feature type="domain" description="GH18" evidence="2">
    <location>
        <begin position="1"/>
        <end position="225"/>
    </location>
</feature>
<dbReference type="GO" id="GO:0000272">
    <property type="term" value="P:polysaccharide catabolic process"/>
    <property type="evidence" value="ECO:0007669"/>
    <property type="project" value="UniProtKB-KW"/>
</dbReference>